<evidence type="ECO:0000256" key="2">
    <source>
        <dbReference type="ARBA" id="ARBA00008639"/>
    </source>
</evidence>
<dbReference type="Proteomes" id="UP000837803">
    <property type="component" value="Unassembled WGS sequence"/>
</dbReference>
<dbReference type="InterPro" id="IPR027278">
    <property type="entry name" value="ACCD_DCysDesulf"/>
</dbReference>
<dbReference type="RefSeq" id="WP_238749349.1">
    <property type="nucleotide sequence ID" value="NZ_CAKLPZ010000001.1"/>
</dbReference>
<evidence type="ECO:0000313" key="6">
    <source>
        <dbReference type="Proteomes" id="UP000837803"/>
    </source>
</evidence>
<evidence type="ECO:0000256" key="3">
    <source>
        <dbReference type="ARBA" id="ARBA00022898"/>
    </source>
</evidence>
<dbReference type="PANTHER" id="PTHR43780:SF2">
    <property type="entry name" value="1-AMINOCYCLOPROPANE-1-CARBOXYLATE DEAMINASE-RELATED"/>
    <property type="match status" value="1"/>
</dbReference>
<gene>
    <name evidence="5" type="primary">cuyA</name>
    <name evidence="5" type="ORF">LEM8419_00449</name>
</gene>
<comment type="similarity">
    <text evidence="2">Belongs to the ACC deaminase/D-cysteine desulfhydrase family.</text>
</comment>
<proteinExistence type="inferred from homology"/>
<dbReference type="GO" id="GO:0034011">
    <property type="term" value="F:L-cysteate sulfo-lyase activity"/>
    <property type="evidence" value="ECO:0007669"/>
    <property type="project" value="UniProtKB-EC"/>
</dbReference>
<feature type="domain" description="Tryptophan synthase beta chain-like PALP" evidence="4">
    <location>
        <begin position="8"/>
        <end position="202"/>
    </location>
</feature>
<evidence type="ECO:0000259" key="4">
    <source>
        <dbReference type="Pfam" id="PF00291"/>
    </source>
</evidence>
<dbReference type="SUPFAM" id="SSF53686">
    <property type="entry name" value="Tryptophan synthase beta subunit-like PLP-dependent enzymes"/>
    <property type="match status" value="1"/>
</dbReference>
<name>A0ABM9AXX9_9BACT</name>
<accession>A0ABM9AXX9</accession>
<dbReference type="InterPro" id="IPR001926">
    <property type="entry name" value="TrpB-like_PALP"/>
</dbReference>
<comment type="cofactor">
    <cofactor evidence="1">
        <name>pyridoxal 5'-phosphate</name>
        <dbReference type="ChEBI" id="CHEBI:597326"/>
    </cofactor>
</comment>
<protein>
    <submittedName>
        <fullName evidence="5">L-cysteate sulfo-lyase</fullName>
        <ecNumber evidence="5">4.4.1.25</ecNumber>
    </submittedName>
</protein>
<comment type="caution">
    <text evidence="5">The sequence shown here is derived from an EMBL/GenBank/DDBJ whole genome shotgun (WGS) entry which is preliminary data.</text>
</comment>
<organism evidence="5 6">
    <name type="scientific">Neolewinella maritima</name>
    <dbReference type="NCBI Taxonomy" id="1383882"/>
    <lineage>
        <taxon>Bacteria</taxon>
        <taxon>Pseudomonadati</taxon>
        <taxon>Bacteroidota</taxon>
        <taxon>Saprospiria</taxon>
        <taxon>Saprospirales</taxon>
        <taxon>Lewinellaceae</taxon>
        <taxon>Neolewinella</taxon>
    </lineage>
</organism>
<dbReference type="PIRSF" id="PIRSF006278">
    <property type="entry name" value="ACCD_DCysDesulf"/>
    <property type="match status" value="1"/>
</dbReference>
<keyword evidence="6" id="KW-1185">Reference proteome</keyword>
<evidence type="ECO:0000256" key="1">
    <source>
        <dbReference type="ARBA" id="ARBA00001933"/>
    </source>
</evidence>
<sequence>MEVSPPHPSPLQQLAHPAARAAGVRLYCKRDDLLALHPGSPLQGNKLRKLQPLLAGLDADKLPTVVSFGGAYSNHLAALAAASAHYGFATRFYVRGEPVDNPTLRYVRSRGSTLRFISRTDYRRRHEADFIASLLEAGRDVLVPEGGTTPEALPYAGQAYTETCVQLGGSPPDYFCLSAGTGGTAAGIVAAAQATATHIEVYPALKGDWMAAQIGAFTTAGSVDLDLSGLHVVTDYHYGGYAKFPDHWHIGYRPGAVAMYAELGEPGLPPLEPVYTAKLFSGVLDRIRRGVYPQGATVVILHTGGVY</sequence>
<evidence type="ECO:0000313" key="5">
    <source>
        <dbReference type="EMBL" id="CAH0999152.1"/>
    </source>
</evidence>
<dbReference type="Gene3D" id="3.40.50.1100">
    <property type="match status" value="2"/>
</dbReference>
<dbReference type="PANTHER" id="PTHR43780">
    <property type="entry name" value="1-AMINOCYCLOPROPANE-1-CARBOXYLATE DEAMINASE-RELATED"/>
    <property type="match status" value="1"/>
</dbReference>
<reference evidence="5" key="1">
    <citation type="submission" date="2021-12" db="EMBL/GenBank/DDBJ databases">
        <authorList>
            <person name="Rodrigo-Torres L."/>
            <person name="Arahal R. D."/>
            <person name="Lucena T."/>
        </authorList>
    </citation>
    <scope>NUCLEOTIDE SEQUENCE</scope>
    <source>
        <strain evidence="5">CECT 8419</strain>
    </source>
</reference>
<dbReference type="EMBL" id="CAKLPZ010000001">
    <property type="protein sequence ID" value="CAH0999152.1"/>
    <property type="molecule type" value="Genomic_DNA"/>
</dbReference>
<keyword evidence="5" id="KW-0456">Lyase</keyword>
<keyword evidence="3" id="KW-0663">Pyridoxal phosphate</keyword>
<dbReference type="InterPro" id="IPR036052">
    <property type="entry name" value="TrpB-like_PALP_sf"/>
</dbReference>
<dbReference type="Pfam" id="PF00291">
    <property type="entry name" value="PALP"/>
    <property type="match status" value="1"/>
</dbReference>
<dbReference type="EC" id="4.4.1.25" evidence="5"/>